<evidence type="ECO:0008006" key="4">
    <source>
        <dbReference type="Google" id="ProtNLM"/>
    </source>
</evidence>
<dbReference type="InterPro" id="IPR045237">
    <property type="entry name" value="COPS7/eIF3m"/>
</dbReference>
<organism evidence="2 3">
    <name type="scientific">Trypanosoma brucei equiperdum</name>
    <dbReference type="NCBI Taxonomy" id="630700"/>
    <lineage>
        <taxon>Eukaryota</taxon>
        <taxon>Discoba</taxon>
        <taxon>Euglenozoa</taxon>
        <taxon>Kinetoplastea</taxon>
        <taxon>Metakinetoplastina</taxon>
        <taxon>Trypanosomatida</taxon>
        <taxon>Trypanosomatidae</taxon>
        <taxon>Trypanosoma</taxon>
    </lineage>
</organism>
<dbReference type="GO" id="GO:0008180">
    <property type="term" value="C:COP9 signalosome"/>
    <property type="evidence" value="ECO:0007669"/>
    <property type="project" value="UniProtKB-KW"/>
</dbReference>
<reference evidence="2 3" key="1">
    <citation type="submission" date="2018-09" db="EMBL/GenBank/DDBJ databases">
        <title>whole genome sequence of T. equiperdum IVM-t1 strain.</title>
        <authorList>
            <person name="Suganuma K."/>
        </authorList>
    </citation>
    <scope>NUCLEOTIDE SEQUENCE [LARGE SCALE GENOMIC DNA]</scope>
    <source>
        <strain evidence="2 3">IVM-t1</strain>
    </source>
</reference>
<comment type="caution">
    <text evidence="2">The sequence shown here is derived from an EMBL/GenBank/DDBJ whole genome shotgun (WGS) entry which is preliminary data.</text>
</comment>
<evidence type="ECO:0000313" key="3">
    <source>
        <dbReference type="Proteomes" id="UP000266743"/>
    </source>
</evidence>
<keyword evidence="1" id="KW-0736">Signalosome</keyword>
<dbReference type="PANTHER" id="PTHR15350">
    <property type="entry name" value="COP9 SIGNALOSOME COMPLEX SUBUNIT 7/DENDRITIC CELL PROTEIN GA17"/>
    <property type="match status" value="1"/>
</dbReference>
<dbReference type="PANTHER" id="PTHR15350:SF5">
    <property type="entry name" value="COP9 SIGNALOSOME COMPLEX SUBUNIT 7"/>
    <property type="match status" value="1"/>
</dbReference>
<evidence type="ECO:0000313" key="2">
    <source>
        <dbReference type="EMBL" id="RHW67813.1"/>
    </source>
</evidence>
<name>A0A3L6KTU4_9TRYP</name>
<dbReference type="AlphaFoldDB" id="A0A3L6KTU4"/>
<protein>
    <recommendedName>
        <fullName evidence="4">COP9 signalosome complex subunit 7</fullName>
    </recommendedName>
</protein>
<accession>A0A3L6KTU4</accession>
<dbReference type="EMBL" id="QSBY01000011">
    <property type="protein sequence ID" value="RHW67813.1"/>
    <property type="molecule type" value="Genomic_DNA"/>
</dbReference>
<sequence>MTQGISEALARRSIEEYAHLVAASTNDSDRICLIMEAVEAPHIFFYGVLLHIPSVMALATNPSFAWVPQLLEVLCYGNTAELCALPADVQKRLPSSIYEKMRKLSVLSLCRGDVISLKNIREIVGGSGDVEVEVLLLEMMSEGLIEGCIDQRQDLFLLKDWAPRDVRPSEIGKMREKLEAWCANCDAQITAIQRILKGEGEWQ</sequence>
<gene>
    <name evidence="2" type="ORF">DPX39_110008300</name>
</gene>
<evidence type="ECO:0000256" key="1">
    <source>
        <dbReference type="ARBA" id="ARBA00022790"/>
    </source>
</evidence>
<proteinExistence type="predicted"/>
<dbReference type="Proteomes" id="UP000266743">
    <property type="component" value="Chromosome 11"/>
</dbReference>